<sequence>MFQTSRWSLQTAQRRRTRRRRRNRSIQHTEHHDKRETSSAHTPSHQTRSSVRSGKDYLFNPSHPFLSLPPPPSPSSSPRPPGSLASRDSAV</sequence>
<comment type="caution">
    <text evidence="2">The sequence shown here is derived from an EMBL/GenBank/DDBJ whole genome shotgun (WGS) entry which is preliminary data.</text>
</comment>
<dbReference type="Proteomes" id="UP000735302">
    <property type="component" value="Unassembled WGS sequence"/>
</dbReference>
<feature type="compositionally biased region" description="Low complexity" evidence="1">
    <location>
        <begin position="82"/>
        <end position="91"/>
    </location>
</feature>
<feature type="compositionally biased region" description="Polar residues" evidence="1">
    <location>
        <begin position="39"/>
        <end position="52"/>
    </location>
</feature>
<evidence type="ECO:0000313" key="2">
    <source>
        <dbReference type="EMBL" id="GFN98357.1"/>
    </source>
</evidence>
<proteinExistence type="predicted"/>
<dbReference type="AlphaFoldDB" id="A0AAV3ZU13"/>
<organism evidence="2 3">
    <name type="scientific">Plakobranchus ocellatus</name>
    <dbReference type="NCBI Taxonomy" id="259542"/>
    <lineage>
        <taxon>Eukaryota</taxon>
        <taxon>Metazoa</taxon>
        <taxon>Spiralia</taxon>
        <taxon>Lophotrochozoa</taxon>
        <taxon>Mollusca</taxon>
        <taxon>Gastropoda</taxon>
        <taxon>Heterobranchia</taxon>
        <taxon>Euthyneura</taxon>
        <taxon>Panpulmonata</taxon>
        <taxon>Sacoglossa</taxon>
        <taxon>Placobranchoidea</taxon>
        <taxon>Plakobranchidae</taxon>
        <taxon>Plakobranchus</taxon>
    </lineage>
</organism>
<gene>
    <name evidence="2" type="ORF">PoB_002486300</name>
</gene>
<name>A0AAV3ZU13_9GAST</name>
<accession>A0AAV3ZU13</accession>
<feature type="region of interest" description="Disordered" evidence="1">
    <location>
        <begin position="1"/>
        <end position="91"/>
    </location>
</feature>
<feature type="compositionally biased region" description="Basic and acidic residues" evidence="1">
    <location>
        <begin position="27"/>
        <end position="38"/>
    </location>
</feature>
<dbReference type="EMBL" id="BLXT01002845">
    <property type="protein sequence ID" value="GFN98357.1"/>
    <property type="molecule type" value="Genomic_DNA"/>
</dbReference>
<feature type="compositionally biased region" description="Pro residues" evidence="1">
    <location>
        <begin position="67"/>
        <end position="81"/>
    </location>
</feature>
<protein>
    <submittedName>
        <fullName evidence="2">Uncharacterized protein</fullName>
    </submittedName>
</protein>
<keyword evidence="3" id="KW-1185">Reference proteome</keyword>
<reference evidence="2 3" key="1">
    <citation type="journal article" date="2021" name="Elife">
        <title>Chloroplast acquisition without the gene transfer in kleptoplastic sea slugs, Plakobranchus ocellatus.</title>
        <authorList>
            <person name="Maeda T."/>
            <person name="Takahashi S."/>
            <person name="Yoshida T."/>
            <person name="Shimamura S."/>
            <person name="Takaki Y."/>
            <person name="Nagai Y."/>
            <person name="Toyoda A."/>
            <person name="Suzuki Y."/>
            <person name="Arimoto A."/>
            <person name="Ishii H."/>
            <person name="Satoh N."/>
            <person name="Nishiyama T."/>
            <person name="Hasebe M."/>
            <person name="Maruyama T."/>
            <person name="Minagawa J."/>
            <person name="Obokata J."/>
            <person name="Shigenobu S."/>
        </authorList>
    </citation>
    <scope>NUCLEOTIDE SEQUENCE [LARGE SCALE GENOMIC DNA]</scope>
</reference>
<feature type="compositionally biased region" description="Basic residues" evidence="1">
    <location>
        <begin position="13"/>
        <end position="25"/>
    </location>
</feature>
<evidence type="ECO:0000256" key="1">
    <source>
        <dbReference type="SAM" id="MobiDB-lite"/>
    </source>
</evidence>
<evidence type="ECO:0000313" key="3">
    <source>
        <dbReference type="Proteomes" id="UP000735302"/>
    </source>
</evidence>
<feature type="compositionally biased region" description="Polar residues" evidence="1">
    <location>
        <begin position="1"/>
        <end position="12"/>
    </location>
</feature>